<dbReference type="Proteomes" id="UP000504610">
    <property type="component" value="Chromosome 2"/>
</dbReference>
<evidence type="ECO:0000259" key="2">
    <source>
        <dbReference type="Pfam" id="PF09331"/>
    </source>
</evidence>
<feature type="domain" description="DUF1985" evidence="2">
    <location>
        <begin position="79"/>
        <end position="189"/>
    </location>
</feature>
<dbReference type="KEGG" id="rsz:108832931"/>
<dbReference type="AlphaFoldDB" id="A0A9W3D8J1"/>
<dbReference type="RefSeq" id="XP_056860028.1">
    <property type="nucleotide sequence ID" value="XM_057004048.1"/>
</dbReference>
<organism evidence="3 4">
    <name type="scientific">Raphanus sativus</name>
    <name type="common">Radish</name>
    <name type="synonym">Raphanus raphanistrum var. sativus</name>
    <dbReference type="NCBI Taxonomy" id="3726"/>
    <lineage>
        <taxon>Eukaryota</taxon>
        <taxon>Viridiplantae</taxon>
        <taxon>Streptophyta</taxon>
        <taxon>Embryophyta</taxon>
        <taxon>Tracheophyta</taxon>
        <taxon>Spermatophyta</taxon>
        <taxon>Magnoliopsida</taxon>
        <taxon>eudicotyledons</taxon>
        <taxon>Gunneridae</taxon>
        <taxon>Pentapetalae</taxon>
        <taxon>rosids</taxon>
        <taxon>malvids</taxon>
        <taxon>Brassicales</taxon>
        <taxon>Brassicaceae</taxon>
        <taxon>Brassiceae</taxon>
        <taxon>Raphanus</taxon>
    </lineage>
</organism>
<dbReference type="PANTHER" id="PTHR48449:SF2">
    <property type="entry name" value="UBIQUITIN-LIKE PROTEASE FAMILY PROFILE DOMAIN-CONTAINING PROTEIN"/>
    <property type="match status" value="1"/>
</dbReference>
<reference evidence="4" key="2">
    <citation type="submission" date="2025-08" db="UniProtKB">
        <authorList>
            <consortium name="RefSeq"/>
        </authorList>
    </citation>
    <scope>IDENTIFICATION</scope>
    <source>
        <tissue evidence="4">Leaf</tissue>
    </source>
</reference>
<accession>A0A9W3D8J1</accession>
<sequence>MEGEDDSPSPLTLPPRIFAVGSEPVGVRVTPYHKPHAIRQILNALNPDEVDTIRSSPFGKLVEIADKPSFSGRFGRFIISRQLKVDKKHEAWFIFSGKPVRFSLREFAYVTGLNCGKLPKHQKKNSEKFLSEKPYWGELFGTMKDVPVTSVLKMLKKGRSRTETFTSNMLYWLFYLLLSFDMLMTSIKERNEVSLSQNTIALKGFVLSLQLVMVEAIPALTEVDNDGSSSGSEGDGGEDDDIADEDKNVQVRFVIVEEKEHFHDSPEYSWSDDEDVSVVDNLLTLVDQKYPFKNSSFVGGATTLDVIKMREEAKSEATNRKKVKPKQTKHTATSEVIDFESVAAVVKEKMSGDFSRIERQITTLRETFIIFQKNVLDQFQLLLRKLEDSNKRSEAPSSPQPGTCSNGNADVQHAEISRQPCHPVGTSTPSFENDIISEAIRFADQSTNVSVGVPNVGVPSEAETPSAVDEATIFPNQTTEDKVDSQVLNGEPVNQKMVHTEPEISLIMDAVFVTDDIADHLPPSKNATTAADNVSFETSPLFNMIGCFQYVLFFFLRCRH</sequence>
<dbReference type="InterPro" id="IPR015410">
    <property type="entry name" value="DUF1985"/>
</dbReference>
<gene>
    <name evidence="4" type="primary">LOC108832931</name>
</gene>
<reference evidence="3" key="1">
    <citation type="journal article" date="2019" name="Database">
        <title>The radish genome database (RadishGD): an integrated information resource for radish genomics.</title>
        <authorList>
            <person name="Yu H.J."/>
            <person name="Baek S."/>
            <person name="Lee Y.J."/>
            <person name="Cho A."/>
            <person name="Mun J.H."/>
        </authorList>
    </citation>
    <scope>NUCLEOTIDE SEQUENCE [LARGE SCALE GENOMIC DNA]</scope>
    <source>
        <strain evidence="3">cv. WK10039</strain>
    </source>
</reference>
<evidence type="ECO:0000313" key="4">
    <source>
        <dbReference type="RefSeq" id="XP_056860028.1"/>
    </source>
</evidence>
<proteinExistence type="predicted"/>
<dbReference type="PANTHER" id="PTHR48449">
    <property type="entry name" value="DUF1985 DOMAIN-CONTAINING PROTEIN"/>
    <property type="match status" value="1"/>
</dbReference>
<name>A0A9W3D8J1_RAPSA</name>
<dbReference type="Pfam" id="PF09331">
    <property type="entry name" value="DUF1985"/>
    <property type="match status" value="1"/>
</dbReference>
<keyword evidence="3" id="KW-1185">Reference proteome</keyword>
<feature type="region of interest" description="Disordered" evidence="1">
    <location>
        <begin position="390"/>
        <end position="409"/>
    </location>
</feature>
<protein>
    <submittedName>
        <fullName evidence="4">Uncharacterized protein LOC108832931</fullName>
    </submittedName>
</protein>
<evidence type="ECO:0000256" key="1">
    <source>
        <dbReference type="SAM" id="MobiDB-lite"/>
    </source>
</evidence>
<feature type="compositionally biased region" description="Polar residues" evidence="1">
    <location>
        <begin position="395"/>
        <end position="409"/>
    </location>
</feature>
<feature type="region of interest" description="Disordered" evidence="1">
    <location>
        <begin position="223"/>
        <end position="243"/>
    </location>
</feature>
<evidence type="ECO:0000313" key="3">
    <source>
        <dbReference type="Proteomes" id="UP000504610"/>
    </source>
</evidence>
<dbReference type="GeneID" id="108832931"/>